<dbReference type="Pfam" id="PF00397">
    <property type="entry name" value="WW"/>
    <property type="match status" value="2"/>
</dbReference>
<comment type="similarity">
    <text evidence="13">Belongs to the YAP1 family.</text>
</comment>
<dbReference type="RefSeq" id="XP_013393836.1">
    <property type="nucleotide sequence ID" value="XM_013538382.2"/>
</dbReference>
<keyword evidence="4" id="KW-0963">Cytoplasm</keyword>
<dbReference type="STRING" id="7574.A0A1S3I7K8"/>
<evidence type="ECO:0000259" key="15">
    <source>
        <dbReference type="PROSITE" id="PS50020"/>
    </source>
</evidence>
<evidence type="ECO:0000313" key="17">
    <source>
        <dbReference type="RefSeq" id="XP_013393836.1"/>
    </source>
</evidence>
<reference evidence="17" key="1">
    <citation type="submission" date="2025-08" db="UniProtKB">
        <authorList>
            <consortium name="RefSeq"/>
        </authorList>
    </citation>
    <scope>IDENTIFICATION</scope>
    <source>
        <tissue evidence="17">Gonads</tissue>
    </source>
</reference>
<organism evidence="16 17">
    <name type="scientific">Lingula anatina</name>
    <name type="common">Brachiopod</name>
    <name type="synonym">Lingula unguis</name>
    <dbReference type="NCBI Taxonomy" id="7574"/>
    <lineage>
        <taxon>Eukaryota</taxon>
        <taxon>Metazoa</taxon>
        <taxon>Spiralia</taxon>
        <taxon>Lophotrochozoa</taxon>
        <taxon>Brachiopoda</taxon>
        <taxon>Linguliformea</taxon>
        <taxon>Lingulata</taxon>
        <taxon>Lingulida</taxon>
        <taxon>Linguloidea</taxon>
        <taxon>Lingulidae</taxon>
        <taxon>Lingula</taxon>
    </lineage>
</organism>
<dbReference type="InterPro" id="IPR001202">
    <property type="entry name" value="WW_dom"/>
</dbReference>
<evidence type="ECO:0000256" key="5">
    <source>
        <dbReference type="ARBA" id="ARBA00022491"/>
    </source>
</evidence>
<dbReference type="PANTHER" id="PTHR17616">
    <property type="entry name" value="YES-ASSOCIATED PROTEIN YAP1 FAMILY MEMBER"/>
    <property type="match status" value="1"/>
</dbReference>
<sequence>MAQQPEGNRQVGSTQPIVHVRENSNQELDALFDVLNKQPLQPQRSWKERGLPPSFFNPSVQRTGNHSRESSTDSMTSGYHSLAQGGPGGMMPLHQKTLSSPAVLGGHLSVAPQQPPARHHVRQSSLGDPIADDSPLGLPPGWDMARTPSGQPYYINHIDKTTTWHDPRKSVSSMNLSHHSTPPPSHQSPNVSMQNLGPLPPGWEQAATPEGEIYFINHNDRNTSWFDPRIPMHLQQPAMNLQQKHQRSLPPQMHQLQQQHQQQQQQQQQAAQQQQPRQLPSPQMTGPNGRQRTLQELQREEALLKRRQEEITKQVQVQEMMLRQHGMKSELAVSNTGVDPFLNQGSSDYHARQESGDSGLGGMGTNYSLPRTPEDLLGNMDDMDTSEGGHKLQPQQMEFGHDNMTLGNMGESDETSNMDSDDLVPSLREDISNELLNDMESVLNGQDSLQTLTWL</sequence>
<feature type="region of interest" description="Disordered" evidence="14">
    <location>
        <begin position="1"/>
        <end position="22"/>
    </location>
</feature>
<evidence type="ECO:0000256" key="12">
    <source>
        <dbReference type="ARBA" id="ARBA00023242"/>
    </source>
</evidence>
<dbReference type="FunFam" id="2.20.70.10:FF:000019">
    <property type="entry name" value="Putative transcriptional coactivator YAP1"/>
    <property type="match status" value="1"/>
</dbReference>
<keyword evidence="8" id="KW-0965">Cell junction</keyword>
<dbReference type="GO" id="GO:0045944">
    <property type="term" value="P:positive regulation of transcription by RNA polymerase II"/>
    <property type="evidence" value="ECO:0007669"/>
    <property type="project" value="TreeGrafter"/>
</dbReference>
<evidence type="ECO:0000256" key="9">
    <source>
        <dbReference type="ARBA" id="ARBA00023015"/>
    </source>
</evidence>
<evidence type="ECO:0000256" key="14">
    <source>
        <dbReference type="SAM" id="MobiDB-lite"/>
    </source>
</evidence>
<feature type="region of interest" description="Disordered" evidence="14">
    <location>
        <begin position="41"/>
        <end position="92"/>
    </location>
</feature>
<evidence type="ECO:0000256" key="4">
    <source>
        <dbReference type="ARBA" id="ARBA00022490"/>
    </source>
</evidence>
<dbReference type="SMART" id="SM00456">
    <property type="entry name" value="WW"/>
    <property type="match status" value="2"/>
</dbReference>
<feature type="region of interest" description="Disordered" evidence="14">
    <location>
        <begin position="167"/>
        <end position="203"/>
    </location>
</feature>
<evidence type="ECO:0000256" key="13">
    <source>
        <dbReference type="ARBA" id="ARBA00038057"/>
    </source>
</evidence>
<evidence type="ECO:0000256" key="3">
    <source>
        <dbReference type="ARBA" id="ARBA00004496"/>
    </source>
</evidence>
<dbReference type="GO" id="GO:0005737">
    <property type="term" value="C:cytoplasm"/>
    <property type="evidence" value="ECO:0007669"/>
    <property type="project" value="UniProtKB-SubCell"/>
</dbReference>
<keyword evidence="5" id="KW-0678">Repressor</keyword>
<evidence type="ECO:0000256" key="1">
    <source>
        <dbReference type="ARBA" id="ARBA00004123"/>
    </source>
</evidence>
<feature type="domain" description="WW" evidence="15">
    <location>
        <begin position="136"/>
        <end position="169"/>
    </location>
</feature>
<keyword evidence="10" id="KW-0010">Activator</keyword>
<dbReference type="SUPFAM" id="SSF51045">
    <property type="entry name" value="WW domain"/>
    <property type="match status" value="2"/>
</dbReference>
<feature type="region of interest" description="Disordered" evidence="14">
    <location>
        <begin position="344"/>
        <end position="363"/>
    </location>
</feature>
<protein>
    <submittedName>
        <fullName evidence="17">Transcriptional coactivator YAP1-A isoform X1</fullName>
    </submittedName>
</protein>
<dbReference type="PROSITE" id="PS50020">
    <property type="entry name" value="WW_DOMAIN_2"/>
    <property type="match status" value="2"/>
</dbReference>
<evidence type="ECO:0000256" key="8">
    <source>
        <dbReference type="ARBA" id="ARBA00022949"/>
    </source>
</evidence>
<proteinExistence type="inferred from homology"/>
<evidence type="ECO:0000256" key="10">
    <source>
        <dbReference type="ARBA" id="ARBA00023159"/>
    </source>
</evidence>
<keyword evidence="7" id="KW-0677">Repeat</keyword>
<dbReference type="InParanoid" id="A0A1S3I7K8"/>
<name>A0A1S3I7K8_LINAN</name>
<dbReference type="Gene3D" id="2.20.70.10">
    <property type="match status" value="2"/>
</dbReference>
<feature type="region of interest" description="Disordered" evidence="14">
    <location>
        <begin position="239"/>
        <end position="292"/>
    </location>
</feature>
<dbReference type="CDD" id="cd00201">
    <property type="entry name" value="WW"/>
    <property type="match status" value="2"/>
</dbReference>
<gene>
    <name evidence="17" type="primary">LOC106161429</name>
</gene>
<dbReference type="AlphaFoldDB" id="A0A1S3I7K8"/>
<dbReference type="OrthoDB" id="3045089at2759"/>
<dbReference type="InterPro" id="IPR051583">
    <property type="entry name" value="YAP1"/>
</dbReference>
<feature type="domain" description="WW" evidence="15">
    <location>
        <begin position="197"/>
        <end position="230"/>
    </location>
</feature>
<feature type="compositionally biased region" description="Polar residues" evidence="14">
    <location>
        <begin position="1"/>
        <end position="16"/>
    </location>
</feature>
<keyword evidence="9" id="KW-0805">Transcription regulation</keyword>
<dbReference type="GO" id="GO:0003713">
    <property type="term" value="F:transcription coactivator activity"/>
    <property type="evidence" value="ECO:0007669"/>
    <property type="project" value="TreeGrafter"/>
</dbReference>
<evidence type="ECO:0000256" key="6">
    <source>
        <dbReference type="ARBA" id="ARBA00022553"/>
    </source>
</evidence>
<dbReference type="PANTHER" id="PTHR17616:SF8">
    <property type="entry name" value="TRANSCRIPTIONAL COACTIVATOR YORKIE"/>
    <property type="match status" value="1"/>
</dbReference>
<dbReference type="Proteomes" id="UP000085678">
    <property type="component" value="Unplaced"/>
</dbReference>
<keyword evidence="12" id="KW-0539">Nucleus</keyword>
<keyword evidence="6" id="KW-0597">Phosphoprotein</keyword>
<dbReference type="PROSITE" id="PS01159">
    <property type="entry name" value="WW_DOMAIN_1"/>
    <property type="match status" value="2"/>
</dbReference>
<dbReference type="GeneID" id="106161429"/>
<dbReference type="GO" id="GO:0005634">
    <property type="term" value="C:nucleus"/>
    <property type="evidence" value="ECO:0007669"/>
    <property type="project" value="UniProtKB-SubCell"/>
</dbReference>
<evidence type="ECO:0000313" key="16">
    <source>
        <dbReference type="Proteomes" id="UP000085678"/>
    </source>
</evidence>
<comment type="subcellular location">
    <subcellularLocation>
        <location evidence="2">Cell junction</location>
    </subcellularLocation>
    <subcellularLocation>
        <location evidence="3">Cytoplasm</location>
    </subcellularLocation>
    <subcellularLocation>
        <location evidence="1">Nucleus</location>
    </subcellularLocation>
</comment>
<feature type="compositionally biased region" description="Low complexity" evidence="14">
    <location>
        <begin position="250"/>
        <end position="284"/>
    </location>
</feature>
<dbReference type="FunFam" id="2.20.70.10:FF:000012">
    <property type="entry name" value="transcriptional coactivator YAP1 isoform X2"/>
    <property type="match status" value="1"/>
</dbReference>
<dbReference type="GO" id="GO:0070161">
    <property type="term" value="C:anchoring junction"/>
    <property type="evidence" value="ECO:0007669"/>
    <property type="project" value="UniProtKB-SubCell"/>
</dbReference>
<dbReference type="KEGG" id="lak:106161429"/>
<keyword evidence="16" id="KW-1185">Reference proteome</keyword>
<evidence type="ECO:0000256" key="7">
    <source>
        <dbReference type="ARBA" id="ARBA00022737"/>
    </source>
</evidence>
<keyword evidence="11" id="KW-0804">Transcription</keyword>
<evidence type="ECO:0000256" key="2">
    <source>
        <dbReference type="ARBA" id="ARBA00004282"/>
    </source>
</evidence>
<dbReference type="InterPro" id="IPR036020">
    <property type="entry name" value="WW_dom_sf"/>
</dbReference>
<accession>A0A1S3I7K8</accession>
<evidence type="ECO:0000256" key="11">
    <source>
        <dbReference type="ARBA" id="ARBA00023163"/>
    </source>
</evidence>
<dbReference type="GO" id="GO:0035329">
    <property type="term" value="P:hippo signaling"/>
    <property type="evidence" value="ECO:0007669"/>
    <property type="project" value="TreeGrafter"/>
</dbReference>